<evidence type="ECO:0000256" key="3">
    <source>
        <dbReference type="ARBA" id="ARBA00023163"/>
    </source>
</evidence>
<dbReference type="PANTHER" id="PTHR30154">
    <property type="entry name" value="LEUCINE-RESPONSIVE REGULATORY PROTEIN"/>
    <property type="match status" value="1"/>
</dbReference>
<proteinExistence type="predicted"/>
<accession>A0A972H8B5</accession>
<dbReference type="Proteomes" id="UP000641588">
    <property type="component" value="Unassembled WGS sequence"/>
</dbReference>
<dbReference type="PROSITE" id="PS50956">
    <property type="entry name" value="HTH_ASNC_2"/>
    <property type="match status" value="1"/>
</dbReference>
<keyword evidence="2" id="KW-0238">DNA-binding</keyword>
<dbReference type="Pfam" id="PF13412">
    <property type="entry name" value="HTH_24"/>
    <property type="match status" value="1"/>
</dbReference>
<dbReference type="RefSeq" id="WP_171656540.1">
    <property type="nucleotide sequence ID" value="NZ_WHOD01000130.1"/>
</dbReference>
<dbReference type="InterPro" id="IPR011008">
    <property type="entry name" value="Dimeric_a/b-barrel"/>
</dbReference>
<dbReference type="InterPro" id="IPR019888">
    <property type="entry name" value="Tscrpt_reg_AsnC-like"/>
</dbReference>
<dbReference type="InterPro" id="IPR036388">
    <property type="entry name" value="WH-like_DNA-bd_sf"/>
</dbReference>
<protein>
    <submittedName>
        <fullName evidence="5">Winged helix-turn-helix transcriptional regulator</fullName>
    </submittedName>
</protein>
<sequence>MELDQTDREIIEILKKNSRIQWRDLGEQVFLTGQAVGNRIKRLEESGVIQAYTLEVDEAKIGKPLLAIVTIFMKSNNHNEFRSFLETQISVTEAHRITGEGCYSLKVRTANQEELNDFLDKILQYANYRINLSLGKII</sequence>
<keyword evidence="3" id="KW-0804">Transcription</keyword>
<organism evidence="5 6">
    <name type="scientific">Paenibacillus foliorum</name>
    <dbReference type="NCBI Taxonomy" id="2654974"/>
    <lineage>
        <taxon>Bacteria</taxon>
        <taxon>Bacillati</taxon>
        <taxon>Bacillota</taxon>
        <taxon>Bacilli</taxon>
        <taxon>Bacillales</taxon>
        <taxon>Paenibacillaceae</taxon>
        <taxon>Paenibacillus</taxon>
    </lineage>
</organism>
<evidence type="ECO:0000256" key="2">
    <source>
        <dbReference type="ARBA" id="ARBA00023125"/>
    </source>
</evidence>
<dbReference type="Pfam" id="PF01037">
    <property type="entry name" value="AsnC_trans_reg"/>
    <property type="match status" value="1"/>
</dbReference>
<keyword evidence="1" id="KW-0805">Transcription regulation</keyword>
<dbReference type="Gene3D" id="1.10.10.10">
    <property type="entry name" value="Winged helix-like DNA-binding domain superfamily/Winged helix DNA-binding domain"/>
    <property type="match status" value="1"/>
</dbReference>
<name>A0A972H8B5_9BACL</name>
<evidence type="ECO:0000259" key="4">
    <source>
        <dbReference type="PROSITE" id="PS50956"/>
    </source>
</evidence>
<evidence type="ECO:0000256" key="1">
    <source>
        <dbReference type="ARBA" id="ARBA00023015"/>
    </source>
</evidence>
<dbReference type="InterPro" id="IPR000485">
    <property type="entry name" value="AsnC-type_HTH_dom"/>
</dbReference>
<dbReference type="GO" id="GO:0043565">
    <property type="term" value="F:sequence-specific DNA binding"/>
    <property type="evidence" value="ECO:0007669"/>
    <property type="project" value="InterPro"/>
</dbReference>
<dbReference type="AlphaFoldDB" id="A0A972H8B5"/>
<dbReference type="SMART" id="SM00344">
    <property type="entry name" value="HTH_ASNC"/>
    <property type="match status" value="1"/>
</dbReference>
<dbReference type="InterPro" id="IPR036390">
    <property type="entry name" value="WH_DNA-bd_sf"/>
</dbReference>
<reference evidence="5" key="1">
    <citation type="submission" date="2019-10" db="EMBL/GenBank/DDBJ databases">
        <title>Description of Paenibacillus glebae sp. nov.</title>
        <authorList>
            <person name="Carlier A."/>
            <person name="Qi S."/>
        </authorList>
    </citation>
    <scope>NUCLEOTIDE SEQUENCE</scope>
    <source>
        <strain evidence="5">LMG 31456</strain>
    </source>
</reference>
<dbReference type="Gene3D" id="3.30.70.920">
    <property type="match status" value="1"/>
</dbReference>
<dbReference type="EMBL" id="WHOD01000130">
    <property type="protein sequence ID" value="NOU98266.1"/>
    <property type="molecule type" value="Genomic_DNA"/>
</dbReference>
<dbReference type="SUPFAM" id="SSF54909">
    <property type="entry name" value="Dimeric alpha+beta barrel"/>
    <property type="match status" value="1"/>
</dbReference>
<dbReference type="SUPFAM" id="SSF46785">
    <property type="entry name" value="Winged helix' DNA-binding domain"/>
    <property type="match status" value="1"/>
</dbReference>
<dbReference type="PRINTS" id="PR00033">
    <property type="entry name" value="HTHASNC"/>
</dbReference>
<dbReference type="InterPro" id="IPR019887">
    <property type="entry name" value="Tscrpt_reg_AsnC/Lrp_C"/>
</dbReference>
<evidence type="ECO:0000313" key="6">
    <source>
        <dbReference type="Proteomes" id="UP000641588"/>
    </source>
</evidence>
<dbReference type="GO" id="GO:0005829">
    <property type="term" value="C:cytosol"/>
    <property type="evidence" value="ECO:0007669"/>
    <property type="project" value="TreeGrafter"/>
</dbReference>
<evidence type="ECO:0000313" key="5">
    <source>
        <dbReference type="EMBL" id="NOU98266.1"/>
    </source>
</evidence>
<dbReference type="PANTHER" id="PTHR30154:SF55">
    <property type="entry name" value="HTH-TYPE TRANSCRIPTIONAL REGULATOR LRPB"/>
    <property type="match status" value="1"/>
</dbReference>
<dbReference type="GO" id="GO:0043200">
    <property type="term" value="P:response to amino acid"/>
    <property type="evidence" value="ECO:0007669"/>
    <property type="project" value="TreeGrafter"/>
</dbReference>
<keyword evidence="6" id="KW-1185">Reference proteome</keyword>
<comment type="caution">
    <text evidence="5">The sequence shown here is derived from an EMBL/GenBank/DDBJ whole genome shotgun (WGS) entry which is preliminary data.</text>
</comment>
<feature type="domain" description="HTH asnC-type" evidence="4">
    <location>
        <begin position="3"/>
        <end position="64"/>
    </location>
</feature>
<gene>
    <name evidence="5" type="ORF">GC093_34340</name>
</gene>